<proteinExistence type="predicted"/>
<organism evidence="1 2">
    <name type="scientific">Paenibacillus cremeus</name>
    <dbReference type="NCBI Taxonomy" id="2163881"/>
    <lineage>
        <taxon>Bacteria</taxon>
        <taxon>Bacillati</taxon>
        <taxon>Bacillota</taxon>
        <taxon>Bacilli</taxon>
        <taxon>Bacillales</taxon>
        <taxon>Paenibacillaceae</taxon>
        <taxon>Paenibacillus</taxon>
    </lineage>
</organism>
<accession>A0A559KHD7</accession>
<reference evidence="1 2" key="1">
    <citation type="submission" date="2019-07" db="EMBL/GenBank/DDBJ databases">
        <authorList>
            <person name="Kim J."/>
        </authorList>
    </citation>
    <scope>NUCLEOTIDE SEQUENCE [LARGE SCALE GENOMIC DNA]</scope>
    <source>
        <strain evidence="1 2">JC52</strain>
    </source>
</reference>
<evidence type="ECO:0000313" key="1">
    <source>
        <dbReference type="EMBL" id="TVY11543.1"/>
    </source>
</evidence>
<keyword evidence="1" id="KW-0969">Cilium</keyword>
<sequence length="134" mass="15575">MTMLMVSNCPKCGKVYQKNVRNMCQECIRSFDNELDQCLNYLRDHRKATTEELSEGTGVKVSQIVSFIKESRLLLMSYPNLTYPCNSCNSPIRQHNLCATCRIRIVSDVNEMKEKEAKAKERGIGFQIRDRFQR</sequence>
<evidence type="ECO:0000313" key="2">
    <source>
        <dbReference type="Proteomes" id="UP000317036"/>
    </source>
</evidence>
<dbReference type="Proteomes" id="UP000317036">
    <property type="component" value="Unassembled WGS sequence"/>
</dbReference>
<keyword evidence="1" id="KW-0966">Cell projection</keyword>
<dbReference type="OrthoDB" id="1739831at2"/>
<keyword evidence="2" id="KW-1185">Reference proteome</keyword>
<dbReference type="AlphaFoldDB" id="A0A559KHD7"/>
<gene>
    <name evidence="1" type="ORF">FPZ49_02250</name>
</gene>
<protein>
    <submittedName>
        <fullName evidence="1">Flagellar protein</fullName>
    </submittedName>
</protein>
<comment type="caution">
    <text evidence="1">The sequence shown here is derived from an EMBL/GenBank/DDBJ whole genome shotgun (WGS) entry which is preliminary data.</text>
</comment>
<name>A0A559KHD7_9BACL</name>
<dbReference type="RefSeq" id="WP_144842745.1">
    <property type="nucleotide sequence ID" value="NZ_VNJI01000002.1"/>
</dbReference>
<keyword evidence="1" id="KW-0282">Flagellum</keyword>
<dbReference type="EMBL" id="VNJI01000002">
    <property type="protein sequence ID" value="TVY11543.1"/>
    <property type="molecule type" value="Genomic_DNA"/>
</dbReference>